<dbReference type="EMBL" id="JBBNAF010000010">
    <property type="protein sequence ID" value="KAK9107555.1"/>
    <property type="molecule type" value="Genomic_DNA"/>
</dbReference>
<evidence type="ECO:0000313" key="1">
    <source>
        <dbReference type="EMBL" id="KAK9107555.1"/>
    </source>
</evidence>
<dbReference type="Proteomes" id="UP001420932">
    <property type="component" value="Unassembled WGS sequence"/>
</dbReference>
<evidence type="ECO:0000313" key="2">
    <source>
        <dbReference type="Proteomes" id="UP001420932"/>
    </source>
</evidence>
<sequence length="65" mass="7398">MCHPYAQLDKPVCMQHLPVNGCRGAFLHHTHIFSTSNELYGTLYQSMQLVPLITTQVGSICWMFT</sequence>
<reference evidence="1 2" key="1">
    <citation type="submission" date="2024-01" db="EMBL/GenBank/DDBJ databases">
        <title>Genome assemblies of Stephania.</title>
        <authorList>
            <person name="Yang L."/>
        </authorList>
    </citation>
    <scope>NUCLEOTIDE SEQUENCE [LARGE SCALE GENOMIC DNA]</scope>
    <source>
        <strain evidence="1">YNDBR</strain>
        <tissue evidence="1">Leaf</tissue>
    </source>
</reference>
<gene>
    <name evidence="1" type="ORF">Syun_023566</name>
</gene>
<name>A0AAP0FCB2_9MAGN</name>
<protein>
    <submittedName>
        <fullName evidence="1">Uncharacterized protein</fullName>
    </submittedName>
</protein>
<accession>A0AAP0FCB2</accession>
<proteinExistence type="predicted"/>
<dbReference type="AlphaFoldDB" id="A0AAP0FCB2"/>
<keyword evidence="2" id="KW-1185">Reference proteome</keyword>
<organism evidence="1 2">
    <name type="scientific">Stephania yunnanensis</name>
    <dbReference type="NCBI Taxonomy" id="152371"/>
    <lineage>
        <taxon>Eukaryota</taxon>
        <taxon>Viridiplantae</taxon>
        <taxon>Streptophyta</taxon>
        <taxon>Embryophyta</taxon>
        <taxon>Tracheophyta</taxon>
        <taxon>Spermatophyta</taxon>
        <taxon>Magnoliopsida</taxon>
        <taxon>Ranunculales</taxon>
        <taxon>Menispermaceae</taxon>
        <taxon>Menispermoideae</taxon>
        <taxon>Cissampelideae</taxon>
        <taxon>Stephania</taxon>
    </lineage>
</organism>
<comment type="caution">
    <text evidence="1">The sequence shown here is derived from an EMBL/GenBank/DDBJ whole genome shotgun (WGS) entry which is preliminary data.</text>
</comment>